<dbReference type="Proteomes" id="UP001156484">
    <property type="component" value="Chromosome"/>
</dbReference>
<keyword evidence="2" id="KW-1185">Reference proteome</keyword>
<name>A0ACD4DIR5_9NOCA</name>
<proteinExistence type="predicted"/>
<protein>
    <submittedName>
        <fullName evidence="1">Ricin-type beta-trefoil lectin domain protein</fullName>
    </submittedName>
</protein>
<dbReference type="EMBL" id="CP107551">
    <property type="protein sequence ID" value="UYP19959.1"/>
    <property type="molecule type" value="Genomic_DNA"/>
</dbReference>
<organism evidence="1 2">
    <name type="scientific">Rhodococcus sacchari</name>
    <dbReference type="NCBI Taxonomy" id="2962047"/>
    <lineage>
        <taxon>Bacteria</taxon>
        <taxon>Bacillati</taxon>
        <taxon>Actinomycetota</taxon>
        <taxon>Actinomycetes</taxon>
        <taxon>Mycobacteriales</taxon>
        <taxon>Nocardiaceae</taxon>
        <taxon>Rhodococcus</taxon>
    </lineage>
</organism>
<gene>
    <name evidence="1" type="ORF">OED52_05230</name>
</gene>
<evidence type="ECO:0000313" key="2">
    <source>
        <dbReference type="Proteomes" id="UP001156484"/>
    </source>
</evidence>
<reference evidence="1" key="1">
    <citation type="submission" date="2022-10" db="EMBL/GenBank/DDBJ databases">
        <title>Rhodococcus ferula Z13 complete genome.</title>
        <authorList>
            <person name="Long X."/>
            <person name="Zang M."/>
        </authorList>
    </citation>
    <scope>NUCLEOTIDE SEQUENCE</scope>
    <source>
        <strain evidence="1">Z13</strain>
    </source>
</reference>
<evidence type="ECO:0000313" key="1">
    <source>
        <dbReference type="EMBL" id="UYP19959.1"/>
    </source>
</evidence>
<accession>A0ACD4DIR5</accession>
<sequence>MAADAGGRRTSSRNRFRGVLAALAAVLLPVGAAVATAPVAQAFEIGQVLDSNGRCLDNKWGVTTNGNPVQVYTCNGSAAQSWSVEADGTVRVQGKCLMPRQGRLNNNTQVVISDCTGAAVQKWTAGGVGTVKPQGNQSLCLENSGGANVDGNPVVLRNCTGAPAQVWQYALPTDLSPAQPPAPAPQPVAAPSGVSAPRGNLSGWRQIFVDEFTKDAPVGSWANLCDPNRIVYTGAEGQKWRTYPSCYLDTYQKRPYRPDQVLSVQNGVLNFALHPVDGMPAGANPSPLIDGASQYQTYGRYSIRLKVDNPNLQEYYIASLLWPQSERWPADGEFDFPEGGLAGTVSGFHHYAGVGACAGCQLEAAFTGARFTDWHTYTIEWSPGRVRYLLDDRVVLDSTDWVPSTPMRWQIQVETNGYGSNSGNLLVDWVSVWAYDPAAR</sequence>